<reference evidence="4 5" key="1">
    <citation type="journal article" date="2019" name="Philos. Trans. R. Soc. Lond., B, Biol. Sci.">
        <title>Ant behaviour and brain gene expression of defending hosts depend on the ecological success of the intruding social parasite.</title>
        <authorList>
            <person name="Kaur R."/>
            <person name="Stoldt M."/>
            <person name="Jongepier E."/>
            <person name="Feldmeyer B."/>
            <person name="Menzel F."/>
            <person name="Bornberg-Bauer E."/>
            <person name="Foitzik S."/>
        </authorList>
    </citation>
    <scope>NUCLEOTIDE SEQUENCE [LARGE SCALE GENOMIC DNA]</scope>
    <source>
        <tissue evidence="4">Whole body</tissue>
    </source>
</reference>
<proteinExistence type="predicted"/>
<dbReference type="InterPro" id="IPR027806">
    <property type="entry name" value="HARBI1_dom"/>
</dbReference>
<protein>
    <submittedName>
        <fullName evidence="4">Nuclease harbi1-like protein</fullName>
    </submittedName>
</protein>
<evidence type="ECO:0000313" key="5">
    <source>
        <dbReference type="Proteomes" id="UP000310200"/>
    </source>
</evidence>
<dbReference type="Pfam" id="PF13359">
    <property type="entry name" value="DDE_Tnp_4"/>
    <property type="match status" value="1"/>
</dbReference>
<dbReference type="EMBL" id="QBLH01001070">
    <property type="protein sequence ID" value="TGZ53273.1"/>
    <property type="molecule type" value="Genomic_DNA"/>
</dbReference>
<comment type="caution">
    <text evidence="4">The sequence shown here is derived from an EMBL/GenBank/DDBJ whole genome shotgun (WGS) entry which is preliminary data.</text>
</comment>
<evidence type="ECO:0000259" key="3">
    <source>
        <dbReference type="Pfam" id="PF13359"/>
    </source>
</evidence>
<evidence type="ECO:0000313" key="4">
    <source>
        <dbReference type="EMBL" id="TGZ53273.1"/>
    </source>
</evidence>
<sequence length="217" mass="24864">MALVSADYKFLMVDIGAQGRHSDGGIFKNSEIGHRFNEGLMNLPPPSIIDSAHTQPLPFVIVADEAFQLNSFTMRPYPGRNMTAERRIFNYRLSRARRVVENAFGIMAARWRIYQKPMNTSLATTEGIVQATICLHNFMMTRDHYCDDSFADRVNYNNNIVANGAWRENVPVIGAIQNYRDAGLNKCSRQAAEIRDRFTKHFMTEGTVPWQWEILQK</sequence>
<gene>
    <name evidence="4" type="ORF">DBV15_12561</name>
</gene>
<name>A0A4S2KTB4_9HYME</name>
<keyword evidence="5" id="KW-1185">Reference proteome</keyword>
<feature type="domain" description="DDE Tnp4" evidence="3">
    <location>
        <begin position="2"/>
        <end position="137"/>
    </location>
</feature>
<dbReference type="STRING" id="300112.A0A4S2KTB4"/>
<accession>A0A4S2KTB4</accession>
<keyword evidence="2" id="KW-0479">Metal-binding</keyword>
<dbReference type="GO" id="GO:0046872">
    <property type="term" value="F:metal ion binding"/>
    <property type="evidence" value="ECO:0007669"/>
    <property type="project" value="UniProtKB-KW"/>
</dbReference>
<evidence type="ECO:0000256" key="1">
    <source>
        <dbReference type="ARBA" id="ARBA00001968"/>
    </source>
</evidence>
<comment type="cofactor">
    <cofactor evidence="1">
        <name>a divalent metal cation</name>
        <dbReference type="ChEBI" id="CHEBI:60240"/>
    </cofactor>
</comment>
<organism evidence="4 5">
    <name type="scientific">Temnothorax longispinosus</name>
    <dbReference type="NCBI Taxonomy" id="300112"/>
    <lineage>
        <taxon>Eukaryota</taxon>
        <taxon>Metazoa</taxon>
        <taxon>Ecdysozoa</taxon>
        <taxon>Arthropoda</taxon>
        <taxon>Hexapoda</taxon>
        <taxon>Insecta</taxon>
        <taxon>Pterygota</taxon>
        <taxon>Neoptera</taxon>
        <taxon>Endopterygota</taxon>
        <taxon>Hymenoptera</taxon>
        <taxon>Apocrita</taxon>
        <taxon>Aculeata</taxon>
        <taxon>Formicoidea</taxon>
        <taxon>Formicidae</taxon>
        <taxon>Myrmicinae</taxon>
        <taxon>Temnothorax</taxon>
    </lineage>
</organism>
<dbReference type="AlphaFoldDB" id="A0A4S2KTB4"/>
<evidence type="ECO:0000256" key="2">
    <source>
        <dbReference type="ARBA" id="ARBA00022723"/>
    </source>
</evidence>
<dbReference type="Proteomes" id="UP000310200">
    <property type="component" value="Unassembled WGS sequence"/>
</dbReference>